<evidence type="ECO:0000313" key="10">
    <source>
        <dbReference type="EMBL" id="PMD30848.1"/>
    </source>
</evidence>
<feature type="compositionally biased region" description="Gly residues" evidence="8">
    <location>
        <begin position="708"/>
        <end position="721"/>
    </location>
</feature>
<evidence type="ECO:0000256" key="7">
    <source>
        <dbReference type="ARBA" id="ARBA00023136"/>
    </source>
</evidence>
<evidence type="ECO:0000256" key="2">
    <source>
        <dbReference type="ARBA" id="ARBA00006175"/>
    </source>
</evidence>
<dbReference type="Pfam" id="PF00230">
    <property type="entry name" value="MIP"/>
    <property type="match status" value="1"/>
</dbReference>
<sequence>MADEQPAAGSSVEGGNGVNTGAEATPSPSRPSVSPLQEERGSTPAPVRRAERESPAGPSLQRAGTLPIRRQGSQGDDVEPGTRRRGRTISSKPRNYDASALSPRSQIFGRKPSTDSRDYGEGSLGPIPESRQASPAASRPRGSTNSERPSFITPGMRPRTSTWANSPNRARGSTLTRRPTVLLAQPQVQTTGRDMDAQSATFTLAGPQQIDTLAANQPYVDPGYADLNPAYDQPVNTRPVWGLAKPLPRVIRPGMVPSKSELKLQIPEAQKQDPENVDLEQGRVEPTLRLGRISSQLQSARQQRENRLLQTYNGAPLSATSPIGRQASSIAGPMSPQSEVIEEEEEDLGLGKRLSDHLPPVQEQSGPMGGAQQGQHWYPDDAASIVTEKEHDGDLDGDWIGEEIPLKAYDPETDEIHNLHTHWSVIRLRFREPLAELLAVTVQLTLGFCADLVVTTSNSKAGNEATTDWAWGLATMVGIYIAGGISGAHLNPAISIMLYIYRGFPLRKVPIYIFAQILGAFLAGLIAFGLYQKDIIEFGSSDLANSRTIGSFITYPRYEWIDAGTAFFTEFTATSILAVAVLALGDDTNAPPGAGMNAFVLGLIITVLSMAFGYNTGAAMNPARDLGPRLACLAVGYGGEIFRNGYFIYGPWAATISGAIFGAFLYDAAIFVGGESPVNYPRRRMKRSGHKWKKRWGARLRRTRRRFGGGVKGDAGQGDGNVNGEKF</sequence>
<feature type="compositionally biased region" description="Polar residues" evidence="8">
    <location>
        <begin position="131"/>
        <end position="148"/>
    </location>
</feature>
<evidence type="ECO:0000256" key="4">
    <source>
        <dbReference type="ARBA" id="ARBA00022692"/>
    </source>
</evidence>
<keyword evidence="6 9" id="KW-1133">Transmembrane helix</keyword>
<dbReference type="SUPFAM" id="SSF81338">
    <property type="entry name" value="Aquaporin-like"/>
    <property type="match status" value="1"/>
</dbReference>
<feature type="region of interest" description="Disordered" evidence="8">
    <location>
        <begin position="1"/>
        <end position="195"/>
    </location>
</feature>
<feature type="region of interest" description="Disordered" evidence="8">
    <location>
        <begin position="708"/>
        <end position="727"/>
    </location>
</feature>
<dbReference type="EMBL" id="KZ613965">
    <property type="protein sequence ID" value="PMD30848.1"/>
    <property type="molecule type" value="Genomic_DNA"/>
</dbReference>
<dbReference type="NCBIfam" id="TIGR00861">
    <property type="entry name" value="MIP"/>
    <property type="match status" value="1"/>
</dbReference>
<keyword evidence="3" id="KW-0813">Transport</keyword>
<feature type="transmembrane region" description="Helical" evidence="9">
    <location>
        <begin position="469"/>
        <end position="490"/>
    </location>
</feature>
<reference evidence="10 11" key="1">
    <citation type="submission" date="2016-04" db="EMBL/GenBank/DDBJ databases">
        <title>A degradative enzymes factory behind the ericoid mycorrhizal symbiosis.</title>
        <authorList>
            <consortium name="DOE Joint Genome Institute"/>
            <person name="Martino E."/>
            <person name="Morin E."/>
            <person name="Grelet G."/>
            <person name="Kuo A."/>
            <person name="Kohler A."/>
            <person name="Daghino S."/>
            <person name="Barry K."/>
            <person name="Choi C."/>
            <person name="Cichocki N."/>
            <person name="Clum A."/>
            <person name="Copeland A."/>
            <person name="Hainaut M."/>
            <person name="Haridas S."/>
            <person name="Labutti K."/>
            <person name="Lindquist E."/>
            <person name="Lipzen A."/>
            <person name="Khouja H.-R."/>
            <person name="Murat C."/>
            <person name="Ohm R."/>
            <person name="Olson A."/>
            <person name="Spatafora J."/>
            <person name="Veneault-Fourrey C."/>
            <person name="Henrissat B."/>
            <person name="Grigoriev I."/>
            <person name="Martin F."/>
            <person name="Perotto S."/>
        </authorList>
    </citation>
    <scope>NUCLEOTIDE SEQUENCE [LARGE SCALE GENOMIC DNA]</scope>
    <source>
        <strain evidence="10 11">F</strain>
    </source>
</reference>
<evidence type="ECO:0000256" key="5">
    <source>
        <dbReference type="ARBA" id="ARBA00022737"/>
    </source>
</evidence>
<accession>A0A2J6QX55</accession>
<evidence type="ECO:0000313" key="11">
    <source>
        <dbReference type="Proteomes" id="UP000235786"/>
    </source>
</evidence>
<protein>
    <submittedName>
        <fullName evidence="10">Aquaporin-like protein</fullName>
    </submittedName>
</protein>
<feature type="transmembrane region" description="Helical" evidence="9">
    <location>
        <begin position="596"/>
        <end position="614"/>
    </location>
</feature>
<feature type="transmembrane region" description="Helical" evidence="9">
    <location>
        <begin position="565"/>
        <end position="584"/>
    </location>
</feature>
<keyword evidence="11" id="KW-1185">Reference proteome</keyword>
<dbReference type="Proteomes" id="UP000235786">
    <property type="component" value="Unassembled WGS sequence"/>
</dbReference>
<evidence type="ECO:0000256" key="9">
    <source>
        <dbReference type="SAM" id="Phobius"/>
    </source>
</evidence>
<dbReference type="PANTHER" id="PTHR43829:SF24">
    <property type="entry name" value="MIP AQUAPORIN (EUROFUNG)"/>
    <property type="match status" value="1"/>
</dbReference>
<dbReference type="GO" id="GO:0005886">
    <property type="term" value="C:plasma membrane"/>
    <property type="evidence" value="ECO:0007669"/>
    <property type="project" value="TreeGrafter"/>
</dbReference>
<feature type="transmembrane region" description="Helical" evidence="9">
    <location>
        <begin position="652"/>
        <end position="674"/>
    </location>
</feature>
<evidence type="ECO:0000256" key="1">
    <source>
        <dbReference type="ARBA" id="ARBA00004141"/>
    </source>
</evidence>
<keyword evidence="4 9" id="KW-0812">Transmembrane</keyword>
<gene>
    <name evidence="10" type="ORF">L207DRAFT_641410</name>
</gene>
<keyword evidence="5" id="KW-0677">Repeat</keyword>
<evidence type="ECO:0000256" key="6">
    <source>
        <dbReference type="ARBA" id="ARBA00022989"/>
    </source>
</evidence>
<dbReference type="OrthoDB" id="3222at2759"/>
<dbReference type="PANTHER" id="PTHR43829">
    <property type="entry name" value="AQUAPORIN OR AQUAGLYCEROPORIN RELATED"/>
    <property type="match status" value="1"/>
</dbReference>
<dbReference type="AlphaFoldDB" id="A0A2J6QX55"/>
<feature type="transmembrane region" description="Helical" evidence="9">
    <location>
        <begin position="511"/>
        <end position="531"/>
    </location>
</feature>
<dbReference type="PRINTS" id="PR00783">
    <property type="entry name" value="MINTRINSICP"/>
</dbReference>
<feature type="compositionally biased region" description="Polar residues" evidence="8">
    <location>
        <begin position="159"/>
        <end position="177"/>
    </location>
</feature>
<comment type="similarity">
    <text evidence="2">Belongs to the MIP/aquaporin (TC 1.A.8) family.</text>
</comment>
<dbReference type="GO" id="GO:0015250">
    <property type="term" value="F:water channel activity"/>
    <property type="evidence" value="ECO:0007669"/>
    <property type="project" value="TreeGrafter"/>
</dbReference>
<dbReference type="STRING" id="1149755.A0A2J6QX55"/>
<proteinExistence type="inferred from homology"/>
<keyword evidence="7 9" id="KW-0472">Membrane</keyword>
<name>A0A2J6QX55_HYAVF</name>
<dbReference type="InterPro" id="IPR050363">
    <property type="entry name" value="MIP/Aquaporin"/>
</dbReference>
<evidence type="ECO:0000256" key="8">
    <source>
        <dbReference type="SAM" id="MobiDB-lite"/>
    </source>
</evidence>
<evidence type="ECO:0000256" key="3">
    <source>
        <dbReference type="ARBA" id="ARBA00022448"/>
    </source>
</evidence>
<feature type="compositionally biased region" description="Polar residues" evidence="8">
    <location>
        <begin position="26"/>
        <end position="35"/>
    </location>
</feature>
<dbReference type="InterPro" id="IPR000425">
    <property type="entry name" value="MIP"/>
</dbReference>
<dbReference type="InterPro" id="IPR023271">
    <property type="entry name" value="Aquaporin-like"/>
</dbReference>
<comment type="subcellular location">
    <subcellularLocation>
        <location evidence="1">Membrane</location>
        <topology evidence="1">Multi-pass membrane protein</topology>
    </subcellularLocation>
</comment>
<dbReference type="Gene3D" id="1.20.1080.10">
    <property type="entry name" value="Glycerol uptake facilitator protein"/>
    <property type="match status" value="1"/>
</dbReference>
<feature type="compositionally biased region" description="Polar residues" evidence="8">
    <location>
        <begin position="186"/>
        <end position="195"/>
    </location>
</feature>
<organism evidence="10 11">
    <name type="scientific">Hyaloscypha variabilis (strain UAMH 11265 / GT02V1 / F)</name>
    <name type="common">Meliniomyces variabilis</name>
    <dbReference type="NCBI Taxonomy" id="1149755"/>
    <lineage>
        <taxon>Eukaryota</taxon>
        <taxon>Fungi</taxon>
        <taxon>Dikarya</taxon>
        <taxon>Ascomycota</taxon>
        <taxon>Pezizomycotina</taxon>
        <taxon>Leotiomycetes</taxon>
        <taxon>Helotiales</taxon>
        <taxon>Hyaloscyphaceae</taxon>
        <taxon>Hyaloscypha</taxon>
        <taxon>Hyaloscypha variabilis</taxon>
    </lineage>
</organism>
<dbReference type="FunFam" id="1.20.1080.10:FF:000022">
    <property type="entry name" value="MIP aquaporin"/>
    <property type="match status" value="1"/>
</dbReference>
<dbReference type="CDD" id="cd00333">
    <property type="entry name" value="MIP"/>
    <property type="match status" value="1"/>
</dbReference>
<feature type="region of interest" description="Disordered" evidence="8">
    <location>
        <begin position="315"/>
        <end position="337"/>
    </location>
</feature>
<feature type="compositionally biased region" description="Polar residues" evidence="8">
    <location>
        <begin position="315"/>
        <end position="329"/>
    </location>
</feature>
<dbReference type="GO" id="GO:0015254">
    <property type="term" value="F:glycerol channel activity"/>
    <property type="evidence" value="ECO:0007669"/>
    <property type="project" value="TreeGrafter"/>
</dbReference>